<accession>A0ABV6KEC2</accession>
<comment type="caution">
    <text evidence="5">The sequence shown here is derived from an EMBL/GenBank/DDBJ whole genome shotgun (WGS) entry which is preliminary data.</text>
</comment>
<dbReference type="InterPro" id="IPR050664">
    <property type="entry name" value="Octanoyltrans_LipM/LipL"/>
</dbReference>
<dbReference type="GO" id="GO:0016874">
    <property type="term" value="F:ligase activity"/>
    <property type="evidence" value="ECO:0007669"/>
    <property type="project" value="UniProtKB-KW"/>
</dbReference>
<comment type="catalytic activity">
    <reaction evidence="3">
        <text>N(6)-octanoyl-L-lysyl-[glycine-cleavage complex H protein] + L-lysyl-[lipoyl-carrier protein] = N(6)-octanoyl-L-lysyl-[lipoyl-carrier protein] + L-lysyl-[glycine-cleavage complex H protein]</text>
        <dbReference type="Rhea" id="RHEA:20213"/>
        <dbReference type="Rhea" id="RHEA-COMP:10500"/>
        <dbReference type="Rhea" id="RHEA-COMP:10501"/>
        <dbReference type="Rhea" id="RHEA-COMP:10503"/>
        <dbReference type="Rhea" id="RHEA-COMP:10504"/>
        <dbReference type="ChEBI" id="CHEBI:29969"/>
        <dbReference type="ChEBI" id="CHEBI:78809"/>
        <dbReference type="EC" id="2.3.1.204"/>
    </reaction>
</comment>
<dbReference type="Proteomes" id="UP001589838">
    <property type="component" value="Unassembled WGS sequence"/>
</dbReference>
<keyword evidence="1 3" id="KW-0808">Transferase</keyword>
<dbReference type="RefSeq" id="WP_335961698.1">
    <property type="nucleotide sequence ID" value="NZ_JAXBLX010000019.1"/>
</dbReference>
<protein>
    <recommendedName>
        <fullName evidence="3">Octanoyl-[GcvH]:protein N-octanoyltransferase</fullName>
        <ecNumber evidence="3">2.3.1.204</ecNumber>
    </recommendedName>
    <alternativeName>
        <fullName evidence="3">Octanoyl-[GcvH]:E2 amidotransferase</fullName>
    </alternativeName>
</protein>
<feature type="domain" description="BPL/LPL catalytic" evidence="4">
    <location>
        <begin position="44"/>
        <end position="228"/>
    </location>
</feature>
<dbReference type="PANTHER" id="PTHR43679:SF2">
    <property type="entry name" value="OCTANOYL-[GCVH]:PROTEIN N-OCTANOYLTRANSFERASE"/>
    <property type="match status" value="1"/>
</dbReference>
<evidence type="ECO:0000259" key="4">
    <source>
        <dbReference type="PROSITE" id="PS51733"/>
    </source>
</evidence>
<feature type="site" description="Lowers pKa of active site Cys" evidence="3">
    <location>
        <position position="160"/>
    </location>
</feature>
<comment type="pathway">
    <text evidence="3">Protein modification; protein lipoylation via endogenous pathway; protein N(6)-(lipoyl)lysine from octanoyl-[acyl-carrier-protein].</text>
</comment>
<name>A0ABV6KEC2_9BACI</name>
<evidence type="ECO:0000256" key="1">
    <source>
        <dbReference type="ARBA" id="ARBA00022679"/>
    </source>
</evidence>
<comment type="similarity">
    <text evidence="3">Belongs to the octanoyltransferase LipL family.</text>
</comment>
<evidence type="ECO:0000313" key="6">
    <source>
        <dbReference type="Proteomes" id="UP001589838"/>
    </source>
</evidence>
<keyword evidence="5" id="KW-0436">Ligase</keyword>
<sequence>MNNLSIPTISDTWRFIDHTTFGPDFDALKSFAYDDTLCTFVGQRDGLATVRSWVHHNTIVLGIQDSRLPAIEAGRAYLEAKGYKAIVRNSGGLAVVLDEGVLNFSLIIKEEKGRSIDDGYELMYSIIKKMFSSYGVPIDAYEIAGSYCPGSYDLSIGGKKFAGISQRRIRGGIAVQIYLCVTGSGSDRAQLVKQFYDIAVNGKATKFTYPNIQPETMASLEELLDADLSIAEVMKTLLFTIHNEGAQLTVQPFSEAEQSLFLDNYERVVSRNKKALTT</sequence>
<organism evidence="5 6">
    <name type="scientific">Halalkalibacter kiskunsagensis</name>
    <dbReference type="NCBI Taxonomy" id="1548599"/>
    <lineage>
        <taxon>Bacteria</taxon>
        <taxon>Bacillati</taxon>
        <taxon>Bacillota</taxon>
        <taxon>Bacilli</taxon>
        <taxon>Bacillales</taxon>
        <taxon>Bacillaceae</taxon>
        <taxon>Halalkalibacter</taxon>
    </lineage>
</organism>
<dbReference type="PANTHER" id="PTHR43679">
    <property type="entry name" value="OCTANOYLTRANSFERASE LIPM-RELATED"/>
    <property type="match status" value="1"/>
</dbReference>
<dbReference type="CDD" id="cd16443">
    <property type="entry name" value="LplA"/>
    <property type="match status" value="1"/>
</dbReference>
<evidence type="ECO:0000313" key="5">
    <source>
        <dbReference type="EMBL" id="MFC0471660.1"/>
    </source>
</evidence>
<dbReference type="EMBL" id="JBHLUX010000036">
    <property type="protein sequence ID" value="MFC0471660.1"/>
    <property type="molecule type" value="Genomic_DNA"/>
</dbReference>
<feature type="active site" description="Acyl-thioester intermediate" evidence="3">
    <location>
        <position position="148"/>
    </location>
</feature>
<dbReference type="Gene3D" id="3.30.930.10">
    <property type="entry name" value="Bira Bifunctional Protein, Domain 2"/>
    <property type="match status" value="1"/>
</dbReference>
<dbReference type="EC" id="2.3.1.204" evidence="3"/>
<dbReference type="InterPro" id="IPR004143">
    <property type="entry name" value="BPL_LPL_catalytic"/>
</dbReference>
<dbReference type="InterPro" id="IPR045864">
    <property type="entry name" value="aa-tRNA-synth_II/BPL/LPL"/>
</dbReference>
<evidence type="ECO:0000256" key="2">
    <source>
        <dbReference type="ARBA" id="ARBA00023315"/>
    </source>
</evidence>
<comment type="miscellaneous">
    <text evidence="3">The reaction proceeds via a thioester-linked acyl-enzyme intermediate.</text>
</comment>
<keyword evidence="2 3" id="KW-0012">Acyltransferase</keyword>
<reference evidence="5 6" key="1">
    <citation type="submission" date="2024-09" db="EMBL/GenBank/DDBJ databases">
        <authorList>
            <person name="Sun Q."/>
            <person name="Mori K."/>
        </authorList>
    </citation>
    <scope>NUCLEOTIDE SEQUENCE [LARGE SCALE GENOMIC DNA]</scope>
    <source>
        <strain evidence="5 6">NCAIM B.02610</strain>
    </source>
</reference>
<dbReference type="Pfam" id="PF21948">
    <property type="entry name" value="LplA-B_cat"/>
    <property type="match status" value="1"/>
</dbReference>
<evidence type="ECO:0000256" key="3">
    <source>
        <dbReference type="HAMAP-Rule" id="MF_02119"/>
    </source>
</evidence>
<dbReference type="PROSITE" id="PS51733">
    <property type="entry name" value="BPL_LPL_CATALYTIC"/>
    <property type="match status" value="1"/>
</dbReference>
<dbReference type="InterPro" id="IPR024897">
    <property type="entry name" value="LipL"/>
</dbReference>
<dbReference type="HAMAP" id="MF_02119">
    <property type="entry name" value="LipL"/>
    <property type="match status" value="1"/>
</dbReference>
<dbReference type="SUPFAM" id="SSF55681">
    <property type="entry name" value="Class II aaRS and biotin synthetases"/>
    <property type="match status" value="1"/>
</dbReference>
<comment type="function">
    <text evidence="3">Catalyzes the amidotransfer (transamidation) of the octanoyl moiety from octanoyl-GcvH to the lipoyl domain of the E2 subunit of lipoate-dependent enzymes.</text>
</comment>
<proteinExistence type="inferred from homology"/>
<gene>
    <name evidence="3" type="primary">lipL</name>
    <name evidence="5" type="ORF">ACFFHM_14455</name>
</gene>
<keyword evidence="6" id="KW-1185">Reference proteome</keyword>